<feature type="domain" description="GEVED" evidence="3">
    <location>
        <begin position="100"/>
        <end position="175"/>
    </location>
</feature>
<feature type="chain" id="PRO_5012978966" evidence="1">
    <location>
        <begin position="26"/>
        <end position="1284"/>
    </location>
</feature>
<evidence type="ECO:0000256" key="1">
    <source>
        <dbReference type="SAM" id="SignalP"/>
    </source>
</evidence>
<dbReference type="InterPro" id="IPR013783">
    <property type="entry name" value="Ig-like_fold"/>
</dbReference>
<gene>
    <name evidence="4" type="ORF">SAMN05660293_00573</name>
</gene>
<evidence type="ECO:0000259" key="2">
    <source>
        <dbReference type="Pfam" id="PF18962"/>
    </source>
</evidence>
<feature type="domain" description="Secretion system C-terminal sorting" evidence="2">
    <location>
        <begin position="1210"/>
        <end position="1282"/>
    </location>
</feature>
<keyword evidence="5" id="KW-1185">Reference proteome</keyword>
<dbReference type="STRING" id="651661.SAMN05660293_00573"/>
<accession>A0A1T5BSQ4</accession>
<dbReference type="InterPro" id="IPR045474">
    <property type="entry name" value="GEVED"/>
</dbReference>
<reference evidence="5" key="1">
    <citation type="submission" date="2017-02" db="EMBL/GenBank/DDBJ databases">
        <authorList>
            <person name="Varghese N."/>
            <person name="Submissions S."/>
        </authorList>
    </citation>
    <scope>NUCLEOTIDE SEQUENCE [LARGE SCALE GENOMIC DNA]</scope>
    <source>
        <strain evidence="5">DSM 22270</strain>
    </source>
</reference>
<feature type="signal peptide" evidence="1">
    <location>
        <begin position="1"/>
        <end position="25"/>
    </location>
</feature>
<evidence type="ECO:0000313" key="5">
    <source>
        <dbReference type="Proteomes" id="UP000190897"/>
    </source>
</evidence>
<dbReference type="InterPro" id="IPR026444">
    <property type="entry name" value="Secre_tail"/>
</dbReference>
<dbReference type="RefSeq" id="WP_082213141.1">
    <property type="nucleotide sequence ID" value="NZ_FUZA01000001.1"/>
</dbReference>
<dbReference type="Proteomes" id="UP000190897">
    <property type="component" value="Unassembled WGS sequence"/>
</dbReference>
<evidence type="ECO:0000313" key="4">
    <source>
        <dbReference type="EMBL" id="SKB50169.1"/>
    </source>
</evidence>
<protein>
    <submittedName>
        <fullName evidence="4">Por secretion system C-terminal sorting domain-containing protein</fullName>
    </submittedName>
</protein>
<dbReference type="Pfam" id="PF18962">
    <property type="entry name" value="Por_Secre_tail"/>
    <property type="match status" value="1"/>
</dbReference>
<dbReference type="Gene3D" id="2.60.40.2700">
    <property type="match status" value="1"/>
</dbReference>
<keyword evidence="1" id="KW-0732">Signal</keyword>
<sequence length="1284" mass="136013">MKIINFYSTFLLILLCVAGSRFAHAQTYCASGGSGGQDIVNVQIGTINNSSTCNQTAGAGSVPGSYSNYVDLAAPDLMQFKTVPFSIGVAYCTGFQSVTTSIWIDFNHDGSFGEGELAYRSGSVFEPNHTVTGTITIPGGALLGPTRMRVITAATGFADPCGSYNGGETEDYTVTIVSPPFCNGAPAPGNTLASQTTTCLNGTIDLSFSSSSALNSGDAVGFTYQWFNNAGPIAGATNPTYTATITTADNFYCQVTCSQSGQTGQSAPIAISLTPFYACYCASAATNTTGADIFNVTAGTLNNTSDLSQTGGPGSILNRYSNYTTLVAAPVFNQQATIPFSIQVSGNSGNASTSIWIDYNQNGIFENPAERVYQTSQPNSGNHTVSGSFTIPLSAATGVTGMRVVTNAGQNPVGSACDNYGEGETEDYVVNIGEVPACSGDPIQTKTIATQLPVCPEARYTFSLTPAIITVGNTYQWYNDGGLIAGATEETYTATITSADNFYCEVTCSNGSKTTRSIPVSVLTCYCTSTALSGPTLDVTNVTAGTLNHSTSFSQTGGPGSALGAYSDFTTVVDAPVFNQLATIPFSVSAGGTASYFYIAIWIDYNRNGTFESPGEFIHQVRGFQNLTTTGSFIIPKTASTGITRMRVITSIGLNPLNSACENYGQGETEDYLINIAPPPACSDSPLQLNAIATQNPVCPEVSFTFSLSPTILTSNNTYQWYNNAGPIAGATNETYTATITGPDNFYCEVTCPTGQNTTISTPVAVHGTFLYCPCTSASDNNSGSDIFNVSIAEINNSSDCGQTGGPGSIHNRYSDYTRLVAAPNLTIANAIPISVRTAACNSFGLSSTSVWIDYNHNGSFDAPGERVFFSSNNFSPDYTLTGSISIPETALPGLTRMRVISGNGGVGESACGGYSSGETEDYFVNIVVPICDGNVSLPTSATTNTQNVATKPLVSNGCEYVAKVVPTEGFTDATIKSWLETIPPFNYVPRHYEITPATNANTATGTVTLYFSQADFNAYNATISSGLLPTGPNDVSGIPNFQIIKFSGTSPTGLNYPGQPASIPSEENSWNTGDYTFVWNSINSIWEVTFPVSGFSGFIAKSNAQPLPVTLISFTGKVVEKSNELNWKTSSEVNFSHFEIQRSLNAKTFEKIGELASDEQRIYTFLDPNTPRGKAYYRLKMIDLDTKYSYSKMIAIGGDSEKSVVGNFYPNPSNGKVYIEINALKKGTWHITHYNVAGRVLSHKVKILQAGLNIIAIDKLSTGVNILKFDNGSISETRKVVRD</sequence>
<dbReference type="EMBL" id="FUZA01000001">
    <property type="protein sequence ID" value="SKB50169.1"/>
    <property type="molecule type" value="Genomic_DNA"/>
</dbReference>
<name>A0A1T5BSQ4_9BACT</name>
<dbReference type="Pfam" id="PF20009">
    <property type="entry name" value="GEVED"/>
    <property type="match status" value="4"/>
</dbReference>
<proteinExistence type="predicted"/>
<dbReference type="NCBIfam" id="TIGR04183">
    <property type="entry name" value="Por_Secre_tail"/>
    <property type="match status" value="1"/>
</dbReference>
<evidence type="ECO:0000259" key="3">
    <source>
        <dbReference type="Pfam" id="PF20009"/>
    </source>
</evidence>
<feature type="domain" description="GEVED" evidence="3">
    <location>
        <begin position="850"/>
        <end position="926"/>
    </location>
</feature>
<feature type="domain" description="GEVED" evidence="3">
    <location>
        <begin position="598"/>
        <end position="675"/>
    </location>
</feature>
<dbReference type="OrthoDB" id="6278496at2"/>
<dbReference type="Gene3D" id="2.60.40.10">
    <property type="entry name" value="Immunoglobulins"/>
    <property type="match status" value="1"/>
</dbReference>
<organism evidence="4 5">
    <name type="scientific">Dyadobacter psychrophilus</name>
    <dbReference type="NCBI Taxonomy" id="651661"/>
    <lineage>
        <taxon>Bacteria</taxon>
        <taxon>Pseudomonadati</taxon>
        <taxon>Bacteroidota</taxon>
        <taxon>Cytophagia</taxon>
        <taxon>Cytophagales</taxon>
        <taxon>Spirosomataceae</taxon>
        <taxon>Dyadobacter</taxon>
    </lineage>
</organism>
<feature type="domain" description="GEVED" evidence="3">
    <location>
        <begin position="354"/>
        <end position="431"/>
    </location>
</feature>